<evidence type="ECO:0000256" key="3">
    <source>
        <dbReference type="ARBA" id="ARBA00023163"/>
    </source>
</evidence>
<gene>
    <name evidence="6" type="ORF">RM423_11485</name>
</gene>
<sequence>MTTLSNGAAASEPAPERSRQWPTMVDVARASGASLKTVSRVVNGEPGVRPVTAERVQRAIAELGFQRNDGASMLRRGSSTASIGMVLEDFSGPFYAMLAGAVERVARDRGYLMLTGAAENDPERAARLVAAFTARRVDGLIVAASRADHSDLDDCIPAGTRAVFVDRPSRRGDADSVSSDNEGGTRAAVRHLVDLGHTSLGFLGADEHSWTIRRRLDGYRSAVRADPAIDPQSVERIAMGPHDDDTIAAAWSSWTSGDNPVTALVTANNRATLALVRFLRSHPEIRVGYVGFDDFEAAELIQPAVTVIAQDADEIGRRAAELLFDRIAGTAAAAQHVVIPTRLIQRDSGRR</sequence>
<accession>A0ABU2JBB2</accession>
<evidence type="ECO:0000256" key="2">
    <source>
        <dbReference type="ARBA" id="ARBA00023125"/>
    </source>
</evidence>
<dbReference type="SUPFAM" id="SSF53822">
    <property type="entry name" value="Periplasmic binding protein-like I"/>
    <property type="match status" value="1"/>
</dbReference>
<comment type="caution">
    <text evidence="6">The sequence shown here is derived from an EMBL/GenBank/DDBJ whole genome shotgun (WGS) entry which is preliminary data.</text>
</comment>
<dbReference type="PANTHER" id="PTHR30146">
    <property type="entry name" value="LACI-RELATED TRANSCRIPTIONAL REPRESSOR"/>
    <property type="match status" value="1"/>
</dbReference>
<reference evidence="7" key="1">
    <citation type="submission" date="2023-07" db="EMBL/GenBank/DDBJ databases">
        <title>30 novel species of actinomycetes from the DSMZ collection.</title>
        <authorList>
            <person name="Nouioui I."/>
        </authorList>
    </citation>
    <scope>NUCLEOTIDE SEQUENCE [LARGE SCALE GENOMIC DNA]</scope>
    <source>
        <strain evidence="7">DSM 44399</strain>
    </source>
</reference>
<dbReference type="InterPro" id="IPR000843">
    <property type="entry name" value="HTH_LacI"/>
</dbReference>
<keyword evidence="2 6" id="KW-0238">DNA-binding</keyword>
<protein>
    <submittedName>
        <fullName evidence="6">LacI family DNA-binding transcriptional regulator</fullName>
    </submittedName>
</protein>
<keyword evidence="1" id="KW-0805">Transcription regulation</keyword>
<dbReference type="CDD" id="cd01392">
    <property type="entry name" value="HTH_LacI"/>
    <property type="match status" value="1"/>
</dbReference>
<keyword evidence="3" id="KW-0804">Transcription</keyword>
<dbReference type="Proteomes" id="UP001183176">
    <property type="component" value="Unassembled WGS sequence"/>
</dbReference>
<keyword evidence="7" id="KW-1185">Reference proteome</keyword>
<name>A0ABU2JBB2_9ACTN</name>
<dbReference type="InterPro" id="IPR028082">
    <property type="entry name" value="Peripla_BP_I"/>
</dbReference>
<dbReference type="GO" id="GO:0003677">
    <property type="term" value="F:DNA binding"/>
    <property type="evidence" value="ECO:0007669"/>
    <property type="project" value="UniProtKB-KW"/>
</dbReference>
<dbReference type="SMART" id="SM00354">
    <property type="entry name" value="HTH_LACI"/>
    <property type="match status" value="1"/>
</dbReference>
<dbReference type="PANTHER" id="PTHR30146:SF109">
    <property type="entry name" value="HTH-TYPE TRANSCRIPTIONAL REGULATOR GALS"/>
    <property type="match status" value="1"/>
</dbReference>
<evidence type="ECO:0000313" key="6">
    <source>
        <dbReference type="EMBL" id="MDT0262018.1"/>
    </source>
</evidence>
<dbReference type="RefSeq" id="WP_311423171.1">
    <property type="nucleotide sequence ID" value="NZ_JAVREH010000013.1"/>
</dbReference>
<proteinExistence type="predicted"/>
<dbReference type="Gene3D" id="1.10.260.40">
    <property type="entry name" value="lambda repressor-like DNA-binding domains"/>
    <property type="match status" value="1"/>
</dbReference>
<dbReference type="PROSITE" id="PS50932">
    <property type="entry name" value="HTH_LACI_2"/>
    <property type="match status" value="1"/>
</dbReference>
<evidence type="ECO:0000313" key="7">
    <source>
        <dbReference type="Proteomes" id="UP001183176"/>
    </source>
</evidence>
<feature type="domain" description="HTH lacI-type" evidence="5">
    <location>
        <begin position="22"/>
        <end position="76"/>
    </location>
</feature>
<dbReference type="EMBL" id="JAVREH010000013">
    <property type="protein sequence ID" value="MDT0262018.1"/>
    <property type="molecule type" value="Genomic_DNA"/>
</dbReference>
<evidence type="ECO:0000259" key="5">
    <source>
        <dbReference type="PROSITE" id="PS50932"/>
    </source>
</evidence>
<feature type="region of interest" description="Disordered" evidence="4">
    <location>
        <begin position="1"/>
        <end position="21"/>
    </location>
</feature>
<dbReference type="Pfam" id="PF00356">
    <property type="entry name" value="LacI"/>
    <property type="match status" value="1"/>
</dbReference>
<dbReference type="InterPro" id="IPR010982">
    <property type="entry name" value="Lambda_DNA-bd_dom_sf"/>
</dbReference>
<evidence type="ECO:0000256" key="4">
    <source>
        <dbReference type="SAM" id="MobiDB-lite"/>
    </source>
</evidence>
<organism evidence="6 7">
    <name type="scientific">Jatrophihabitans lederbergiae</name>
    <dbReference type="NCBI Taxonomy" id="3075547"/>
    <lineage>
        <taxon>Bacteria</taxon>
        <taxon>Bacillati</taxon>
        <taxon>Actinomycetota</taxon>
        <taxon>Actinomycetes</taxon>
        <taxon>Jatrophihabitantales</taxon>
        <taxon>Jatrophihabitantaceae</taxon>
        <taxon>Jatrophihabitans</taxon>
    </lineage>
</organism>
<dbReference type="Gene3D" id="3.40.50.2300">
    <property type="match status" value="2"/>
</dbReference>
<evidence type="ECO:0000256" key="1">
    <source>
        <dbReference type="ARBA" id="ARBA00023015"/>
    </source>
</evidence>
<dbReference type="CDD" id="cd06267">
    <property type="entry name" value="PBP1_LacI_sugar_binding-like"/>
    <property type="match status" value="1"/>
</dbReference>
<dbReference type="SUPFAM" id="SSF47413">
    <property type="entry name" value="lambda repressor-like DNA-binding domains"/>
    <property type="match status" value="1"/>
</dbReference>
<dbReference type="InterPro" id="IPR046335">
    <property type="entry name" value="LacI/GalR-like_sensor"/>
</dbReference>
<dbReference type="Pfam" id="PF13377">
    <property type="entry name" value="Peripla_BP_3"/>
    <property type="match status" value="1"/>
</dbReference>